<protein>
    <recommendedName>
        <fullName evidence="4">Secreted protein</fullName>
    </recommendedName>
</protein>
<gene>
    <name evidence="2" type="ORF">EAE97_010539</name>
</gene>
<name>A0A9P5I151_9HELO</name>
<evidence type="ECO:0000313" key="3">
    <source>
        <dbReference type="Proteomes" id="UP000710849"/>
    </source>
</evidence>
<evidence type="ECO:0000313" key="2">
    <source>
        <dbReference type="EMBL" id="KAF7925458.1"/>
    </source>
</evidence>
<dbReference type="GeneID" id="62154127"/>
<evidence type="ECO:0008006" key="4">
    <source>
        <dbReference type="Google" id="ProtNLM"/>
    </source>
</evidence>
<evidence type="ECO:0000256" key="1">
    <source>
        <dbReference type="SAM" id="SignalP"/>
    </source>
</evidence>
<dbReference type="AlphaFoldDB" id="A0A9P5I151"/>
<accession>A0A9P5I151</accession>
<dbReference type="RefSeq" id="XP_038728172.1">
    <property type="nucleotide sequence ID" value="XM_038881054.1"/>
</dbReference>
<keyword evidence="3" id="KW-1185">Reference proteome</keyword>
<proteinExistence type="predicted"/>
<comment type="caution">
    <text evidence="2">The sequence shown here is derived from an EMBL/GenBank/DDBJ whole genome shotgun (WGS) entry which is preliminary data.</text>
</comment>
<reference evidence="2 3" key="1">
    <citation type="journal article" date="2020" name="Genome Biol. Evol.">
        <title>Comparative genomics of Sclerotiniaceae.</title>
        <authorList>
            <person name="Valero Jimenez C.A."/>
            <person name="Steentjes M."/>
            <person name="Scholten O.E."/>
            <person name="Van Kan J.A.L."/>
        </authorList>
    </citation>
    <scope>NUCLEOTIDE SEQUENCE [LARGE SCALE GENOMIC DNA]</scope>
    <source>
        <strain evidence="2 3">MUCL 94</strain>
    </source>
</reference>
<keyword evidence="1" id="KW-0732">Signal</keyword>
<feature type="signal peptide" evidence="1">
    <location>
        <begin position="1"/>
        <end position="16"/>
    </location>
</feature>
<feature type="chain" id="PRO_5040389661" description="Secreted protein" evidence="1">
    <location>
        <begin position="17"/>
        <end position="98"/>
    </location>
</feature>
<organism evidence="2 3">
    <name type="scientific">Botrytis byssoidea</name>
    <dbReference type="NCBI Taxonomy" id="139641"/>
    <lineage>
        <taxon>Eukaryota</taxon>
        <taxon>Fungi</taxon>
        <taxon>Dikarya</taxon>
        <taxon>Ascomycota</taxon>
        <taxon>Pezizomycotina</taxon>
        <taxon>Leotiomycetes</taxon>
        <taxon>Helotiales</taxon>
        <taxon>Sclerotiniaceae</taxon>
        <taxon>Botrytis</taxon>
    </lineage>
</organism>
<sequence>MFSLHALLILVQTLGPFQDRYCALMAEIELLSGLDVSTNALISVTHSSHQVVFNLFSESFQGLAVTSFDVLLWQDTMLRMNLIMMRRSYLEATITKGV</sequence>
<dbReference type="Proteomes" id="UP000710849">
    <property type="component" value="Unassembled WGS sequence"/>
</dbReference>
<dbReference type="EMBL" id="RCSW01000028">
    <property type="protein sequence ID" value="KAF7925458.1"/>
    <property type="molecule type" value="Genomic_DNA"/>
</dbReference>